<comment type="caution">
    <text evidence="2">The sequence shown here is derived from an EMBL/GenBank/DDBJ whole genome shotgun (WGS) entry which is preliminary data.</text>
</comment>
<feature type="region of interest" description="Disordered" evidence="1">
    <location>
        <begin position="1"/>
        <end position="50"/>
    </location>
</feature>
<dbReference type="EMBL" id="CAJPDS010000006">
    <property type="protein sequence ID" value="CAF9908089.1"/>
    <property type="molecule type" value="Genomic_DNA"/>
</dbReference>
<gene>
    <name evidence="2" type="ORF">HETSPECPRED_007982</name>
</gene>
<dbReference type="AlphaFoldDB" id="A0A8H3EK91"/>
<protein>
    <submittedName>
        <fullName evidence="2">Uncharacterized protein</fullName>
    </submittedName>
</protein>
<feature type="region of interest" description="Disordered" evidence="1">
    <location>
        <begin position="262"/>
        <end position="364"/>
    </location>
</feature>
<dbReference type="Proteomes" id="UP000664521">
    <property type="component" value="Unassembled WGS sequence"/>
</dbReference>
<keyword evidence="3" id="KW-1185">Reference proteome</keyword>
<feature type="compositionally biased region" description="Basic and acidic residues" evidence="1">
    <location>
        <begin position="262"/>
        <end position="295"/>
    </location>
</feature>
<organism evidence="2 3">
    <name type="scientific">Heterodermia speciosa</name>
    <dbReference type="NCBI Taxonomy" id="116794"/>
    <lineage>
        <taxon>Eukaryota</taxon>
        <taxon>Fungi</taxon>
        <taxon>Dikarya</taxon>
        <taxon>Ascomycota</taxon>
        <taxon>Pezizomycotina</taxon>
        <taxon>Lecanoromycetes</taxon>
        <taxon>OSLEUM clade</taxon>
        <taxon>Lecanoromycetidae</taxon>
        <taxon>Caliciales</taxon>
        <taxon>Physciaceae</taxon>
        <taxon>Heterodermia</taxon>
    </lineage>
</organism>
<evidence type="ECO:0000313" key="3">
    <source>
        <dbReference type="Proteomes" id="UP000664521"/>
    </source>
</evidence>
<feature type="compositionally biased region" description="Polar residues" evidence="1">
    <location>
        <begin position="1"/>
        <end position="12"/>
    </location>
</feature>
<proteinExistence type="predicted"/>
<feature type="compositionally biased region" description="Polar residues" evidence="1">
    <location>
        <begin position="342"/>
        <end position="355"/>
    </location>
</feature>
<accession>A0A8H3EK91</accession>
<evidence type="ECO:0000313" key="2">
    <source>
        <dbReference type="EMBL" id="CAF9908089.1"/>
    </source>
</evidence>
<name>A0A8H3EK91_9LECA</name>
<evidence type="ECO:0000256" key="1">
    <source>
        <dbReference type="SAM" id="MobiDB-lite"/>
    </source>
</evidence>
<reference evidence="2" key="1">
    <citation type="submission" date="2021-03" db="EMBL/GenBank/DDBJ databases">
        <authorList>
            <person name="Tagirdzhanova G."/>
        </authorList>
    </citation>
    <scope>NUCLEOTIDE SEQUENCE</scope>
</reference>
<feature type="compositionally biased region" description="Low complexity" evidence="1">
    <location>
        <begin position="311"/>
        <end position="341"/>
    </location>
</feature>
<sequence length="496" mass="55756">MSPSSLRRSASTLDMKGPRHDPNRKQTQATRTGSDLDKNPHHSSQKSYSSTYTQKDIAVVKSQETSFAPSIPGWAQRITQGPTGDGQGLIADYWGLIRLYLGEICAAVQRHPSKSPVNKLFDRMNDLRQQFRLWIDGEPQCDQRLIYASSIRNPLIIKLTVLTLNLQPGVKLYDTNIQSYLLRQTATCVSQAASLTGFVPPEVREERSPANIVEFLDHAKCQDLKARVNDLFFMLPDINDPFQNFEATEDQQPQIGEIDDRIQRVGQEKSDKSSEKTNRKLREPNSIPLREERISRSANSGSVHPNELSMLADSKSSSQSPDLTDSSSESSLSLDSTSRNSARQLTDTNTSTSTSKVKELDDLEPYEPIRPHQCILIRGRSGLDNEPEPAIIDTGCPESLITSSVVKKHDLETHPLPNSRWILEHVNKLESYIDRYVDLGWKLTQGNKWRRGKFRVVNDLPGGLHVLIGSTASEKEDIRLRARISCLVAFRKKNEG</sequence>